<dbReference type="Proteomes" id="UP000250266">
    <property type="component" value="Unassembled WGS sequence"/>
</dbReference>
<accession>A0A8E2JF58</accession>
<evidence type="ECO:0000313" key="2">
    <source>
        <dbReference type="Proteomes" id="UP000250266"/>
    </source>
</evidence>
<keyword evidence="2" id="KW-1185">Reference proteome</keyword>
<reference evidence="1 2" key="1">
    <citation type="journal article" date="2016" name="Nat. Commun.">
        <title>Ectomycorrhizal ecology is imprinted in the genome of the dominant symbiotic fungus Cenococcum geophilum.</title>
        <authorList>
            <consortium name="DOE Joint Genome Institute"/>
            <person name="Peter M."/>
            <person name="Kohler A."/>
            <person name="Ohm R.A."/>
            <person name="Kuo A."/>
            <person name="Krutzmann J."/>
            <person name="Morin E."/>
            <person name="Arend M."/>
            <person name="Barry K.W."/>
            <person name="Binder M."/>
            <person name="Choi C."/>
            <person name="Clum A."/>
            <person name="Copeland A."/>
            <person name="Grisel N."/>
            <person name="Haridas S."/>
            <person name="Kipfer T."/>
            <person name="LaButti K."/>
            <person name="Lindquist E."/>
            <person name="Lipzen A."/>
            <person name="Maire R."/>
            <person name="Meier B."/>
            <person name="Mihaltcheva S."/>
            <person name="Molinier V."/>
            <person name="Murat C."/>
            <person name="Poggeler S."/>
            <person name="Quandt C.A."/>
            <person name="Sperisen C."/>
            <person name="Tritt A."/>
            <person name="Tisserant E."/>
            <person name="Crous P.W."/>
            <person name="Henrissat B."/>
            <person name="Nehls U."/>
            <person name="Egli S."/>
            <person name="Spatafora J.W."/>
            <person name="Grigoriev I.V."/>
            <person name="Martin F.M."/>
        </authorList>
    </citation>
    <scope>NUCLEOTIDE SEQUENCE [LARGE SCALE GENOMIC DNA]</scope>
    <source>
        <strain evidence="1 2">CBS 459.81</strain>
    </source>
</reference>
<sequence>MLFDEVSLGLALSSASSTLSDKYVVRPPVVLTIAYRSPGVRPKTDVGPEADVGRLSYKDPCLLGTLKGAGTDIGCYIPTRSHPLEWTPQRRCYYTD</sequence>
<name>A0A8E2JF58_9PEZI</name>
<organism evidence="1 2">
    <name type="scientific">Lepidopterella palustris CBS 459.81</name>
    <dbReference type="NCBI Taxonomy" id="1314670"/>
    <lineage>
        <taxon>Eukaryota</taxon>
        <taxon>Fungi</taxon>
        <taxon>Dikarya</taxon>
        <taxon>Ascomycota</taxon>
        <taxon>Pezizomycotina</taxon>
        <taxon>Dothideomycetes</taxon>
        <taxon>Pleosporomycetidae</taxon>
        <taxon>Mytilinidiales</taxon>
        <taxon>Argynnaceae</taxon>
        <taxon>Lepidopterella</taxon>
    </lineage>
</organism>
<evidence type="ECO:0000313" key="1">
    <source>
        <dbReference type="EMBL" id="OCK79729.1"/>
    </source>
</evidence>
<dbReference type="EMBL" id="KV744991">
    <property type="protein sequence ID" value="OCK79729.1"/>
    <property type="molecule type" value="Genomic_DNA"/>
</dbReference>
<proteinExistence type="predicted"/>
<gene>
    <name evidence="1" type="ORF">K432DRAFT_382830</name>
</gene>
<protein>
    <submittedName>
        <fullName evidence="1">Uncharacterized protein</fullName>
    </submittedName>
</protein>
<dbReference type="AlphaFoldDB" id="A0A8E2JF58"/>